<comment type="subcellular location">
    <subcellularLocation>
        <location evidence="1 7">Cell membrane</location>
        <topology evidence="1 7">Multi-pass membrane protein</topology>
    </subcellularLocation>
</comment>
<keyword evidence="6 7" id="KW-0472">Membrane</keyword>
<evidence type="ECO:0000256" key="5">
    <source>
        <dbReference type="ARBA" id="ARBA00022989"/>
    </source>
</evidence>
<comment type="similarity">
    <text evidence="7">Belongs to the binding-protein-dependent transport system permease family.</text>
</comment>
<accession>A0ABX0V4Z3</accession>
<sequence length="309" mass="34035">MTHIETASAYDIMRRRIDEHRQEKFRATLVGVAIFLALFALAAWWADFGILPVIEGLPKLGEYVSKLFSTPAAQGSAERIPIVSLSHLFGGWDTKQSLLYWFYNIHTFLVLILDTVAMAVLATLLGFSVAFIVSFPAAYNLSPHGLIVWTSRRFLEVLRSIPDLVFALFFVFCYGVGPLAGILAMGLHSAGALGKLFSELNENASPRPAEGIVASGGNWFEMIRYAIVPQVLPGFLSYGLLRFEINVRSSAIIGVVGAGGIGEELKKVINFNRYEDISAVILLIVLLVVAIDTLSGFLRQRLIRDTRVV</sequence>
<keyword evidence="5 7" id="KW-1133">Transmembrane helix</keyword>
<evidence type="ECO:0000259" key="8">
    <source>
        <dbReference type="PROSITE" id="PS50928"/>
    </source>
</evidence>
<dbReference type="InterPro" id="IPR000515">
    <property type="entry name" value="MetI-like"/>
</dbReference>
<evidence type="ECO:0000256" key="7">
    <source>
        <dbReference type="RuleBase" id="RU363032"/>
    </source>
</evidence>
<dbReference type="InterPro" id="IPR005769">
    <property type="entry name" value="PhnE/PtxC"/>
</dbReference>
<dbReference type="PANTHER" id="PTHR30043:SF1">
    <property type="entry name" value="ABC TRANSPORT SYSTEM PERMEASE PROTEIN P69"/>
    <property type="match status" value="1"/>
</dbReference>
<keyword evidence="2 7" id="KW-0813">Transport</keyword>
<dbReference type="Pfam" id="PF00528">
    <property type="entry name" value="BPD_transp_1"/>
    <property type="match status" value="1"/>
</dbReference>
<evidence type="ECO:0000256" key="2">
    <source>
        <dbReference type="ARBA" id="ARBA00022448"/>
    </source>
</evidence>
<keyword evidence="3" id="KW-1003">Cell membrane</keyword>
<name>A0ABX0V4Z3_9HYPH</name>
<evidence type="ECO:0000256" key="3">
    <source>
        <dbReference type="ARBA" id="ARBA00022475"/>
    </source>
</evidence>
<dbReference type="SUPFAM" id="SSF161098">
    <property type="entry name" value="MetI-like"/>
    <property type="match status" value="1"/>
</dbReference>
<keyword evidence="4 7" id="KW-0812">Transmembrane</keyword>
<feature type="transmembrane region" description="Helical" evidence="7">
    <location>
        <begin position="277"/>
        <end position="298"/>
    </location>
</feature>
<dbReference type="RefSeq" id="WP_166956556.1">
    <property type="nucleotide sequence ID" value="NZ_JAASQI010000020.1"/>
</dbReference>
<feature type="domain" description="ABC transmembrane type-1" evidence="8">
    <location>
        <begin position="112"/>
        <end position="295"/>
    </location>
</feature>
<keyword evidence="10" id="KW-1185">Reference proteome</keyword>
<gene>
    <name evidence="9" type="ORF">FHS82_004159</name>
</gene>
<dbReference type="EMBL" id="JAASQI010000020">
    <property type="protein sequence ID" value="NIJ60289.1"/>
    <property type="molecule type" value="Genomic_DNA"/>
</dbReference>
<feature type="transmembrane region" description="Helical" evidence="7">
    <location>
        <begin position="25"/>
        <end position="46"/>
    </location>
</feature>
<feature type="transmembrane region" description="Helical" evidence="7">
    <location>
        <begin position="161"/>
        <end position="187"/>
    </location>
</feature>
<dbReference type="PROSITE" id="PS50928">
    <property type="entry name" value="ABC_TM1"/>
    <property type="match status" value="1"/>
</dbReference>
<dbReference type="InterPro" id="IPR035906">
    <property type="entry name" value="MetI-like_sf"/>
</dbReference>
<dbReference type="NCBIfam" id="TIGR01097">
    <property type="entry name" value="PhnE"/>
    <property type="match status" value="1"/>
</dbReference>
<comment type="caution">
    <text evidence="9">The sequence shown here is derived from an EMBL/GenBank/DDBJ whole genome shotgun (WGS) entry which is preliminary data.</text>
</comment>
<proteinExistence type="inferred from homology"/>
<evidence type="ECO:0000313" key="10">
    <source>
        <dbReference type="Proteomes" id="UP001429580"/>
    </source>
</evidence>
<dbReference type="Gene3D" id="1.10.3720.10">
    <property type="entry name" value="MetI-like"/>
    <property type="match status" value="1"/>
</dbReference>
<evidence type="ECO:0000313" key="9">
    <source>
        <dbReference type="EMBL" id="NIJ60289.1"/>
    </source>
</evidence>
<organism evidence="9 10">
    <name type="scientific">Pseudochelatococcus lubricantis</name>
    <dbReference type="NCBI Taxonomy" id="1538102"/>
    <lineage>
        <taxon>Bacteria</taxon>
        <taxon>Pseudomonadati</taxon>
        <taxon>Pseudomonadota</taxon>
        <taxon>Alphaproteobacteria</taxon>
        <taxon>Hyphomicrobiales</taxon>
        <taxon>Chelatococcaceae</taxon>
        <taxon>Pseudochelatococcus</taxon>
    </lineage>
</organism>
<evidence type="ECO:0000256" key="1">
    <source>
        <dbReference type="ARBA" id="ARBA00004651"/>
    </source>
</evidence>
<feature type="transmembrane region" description="Helical" evidence="7">
    <location>
        <begin position="108"/>
        <end position="141"/>
    </location>
</feature>
<evidence type="ECO:0000256" key="4">
    <source>
        <dbReference type="ARBA" id="ARBA00022692"/>
    </source>
</evidence>
<reference evidence="9 10" key="1">
    <citation type="submission" date="2020-03" db="EMBL/GenBank/DDBJ databases">
        <title>Genomic Encyclopedia of Type Strains, Phase IV (KMG-IV): sequencing the most valuable type-strain genomes for metagenomic binning, comparative biology and taxonomic classification.</title>
        <authorList>
            <person name="Goeker M."/>
        </authorList>
    </citation>
    <scope>NUCLEOTIDE SEQUENCE [LARGE SCALE GENOMIC DNA]</scope>
    <source>
        <strain evidence="9 10">DSM 103870</strain>
    </source>
</reference>
<protein>
    <submittedName>
        <fullName evidence="9">Phosphonate transport system permease protein</fullName>
    </submittedName>
</protein>
<dbReference type="Proteomes" id="UP001429580">
    <property type="component" value="Unassembled WGS sequence"/>
</dbReference>
<evidence type="ECO:0000256" key="6">
    <source>
        <dbReference type="ARBA" id="ARBA00023136"/>
    </source>
</evidence>
<dbReference type="PANTHER" id="PTHR30043">
    <property type="entry name" value="PHOSPHONATES TRANSPORT SYSTEM PERMEASE PROTEIN"/>
    <property type="match status" value="1"/>
</dbReference>